<feature type="region of interest" description="Disordered" evidence="1">
    <location>
        <begin position="58"/>
        <end position="78"/>
    </location>
</feature>
<evidence type="ECO:0000256" key="1">
    <source>
        <dbReference type="SAM" id="MobiDB-lite"/>
    </source>
</evidence>
<proteinExistence type="predicted"/>
<keyword evidence="2" id="KW-1185">Reference proteome</keyword>
<dbReference type="Proteomes" id="UP000887575">
    <property type="component" value="Unassembled WGS sequence"/>
</dbReference>
<reference evidence="3" key="1">
    <citation type="submission" date="2024-02" db="UniProtKB">
        <authorList>
            <consortium name="WormBaseParasite"/>
        </authorList>
    </citation>
    <scope>IDENTIFICATION</scope>
</reference>
<evidence type="ECO:0000313" key="2">
    <source>
        <dbReference type="Proteomes" id="UP000887575"/>
    </source>
</evidence>
<name>A0AAF3JBW0_9BILA</name>
<evidence type="ECO:0000313" key="3">
    <source>
        <dbReference type="WBParaSite" id="MBELARI_LOCUS9252.2"/>
    </source>
</evidence>
<dbReference type="AlphaFoldDB" id="A0AAF3JBW0"/>
<protein>
    <submittedName>
        <fullName evidence="3">Uncharacterized protein</fullName>
    </submittedName>
</protein>
<sequence>MKKFNVLNILNINYLKQYKNLITFFVYIDFSSARSDYSVLNSKLRAVESERNRLAQDLEEARNRATNGKTSPPVGSRLTRTVSNMSRMSYSESIMQCDDPDKLKTELERQHRLIVVLRRKLQKEKEKDQA</sequence>
<accession>A0AAF3JBW0</accession>
<organism evidence="2 3">
    <name type="scientific">Mesorhabditis belari</name>
    <dbReference type="NCBI Taxonomy" id="2138241"/>
    <lineage>
        <taxon>Eukaryota</taxon>
        <taxon>Metazoa</taxon>
        <taxon>Ecdysozoa</taxon>
        <taxon>Nematoda</taxon>
        <taxon>Chromadorea</taxon>
        <taxon>Rhabditida</taxon>
        <taxon>Rhabditina</taxon>
        <taxon>Rhabditomorpha</taxon>
        <taxon>Rhabditoidea</taxon>
        <taxon>Rhabditidae</taxon>
        <taxon>Mesorhabditinae</taxon>
        <taxon>Mesorhabditis</taxon>
    </lineage>
</organism>
<dbReference type="WBParaSite" id="MBELARI_LOCUS9252.2">
    <property type="protein sequence ID" value="MBELARI_LOCUS9252.2"/>
    <property type="gene ID" value="MBELARI_LOCUS9252"/>
</dbReference>